<proteinExistence type="predicted"/>
<dbReference type="RefSeq" id="WP_138855872.1">
    <property type="nucleotide sequence ID" value="NZ_CP040709.1"/>
</dbReference>
<evidence type="ECO:0000313" key="2">
    <source>
        <dbReference type="Proteomes" id="UP000554837"/>
    </source>
</evidence>
<dbReference type="AlphaFoldDB" id="A0A840S4G7"/>
<comment type="caution">
    <text evidence="1">The sequence shown here is derived from an EMBL/GenBank/DDBJ whole genome shotgun (WGS) entry which is preliminary data.</text>
</comment>
<name>A0A840S4G7_9BURK</name>
<organism evidence="1 2">
    <name type="scientific">Inhella inkyongensis</name>
    <dbReference type="NCBI Taxonomy" id="392593"/>
    <lineage>
        <taxon>Bacteria</taxon>
        <taxon>Pseudomonadati</taxon>
        <taxon>Pseudomonadota</taxon>
        <taxon>Betaproteobacteria</taxon>
        <taxon>Burkholderiales</taxon>
        <taxon>Sphaerotilaceae</taxon>
        <taxon>Inhella</taxon>
    </lineage>
</organism>
<keyword evidence="2" id="KW-1185">Reference proteome</keyword>
<protein>
    <submittedName>
        <fullName evidence="1">Uncharacterized protein</fullName>
    </submittedName>
</protein>
<evidence type="ECO:0000313" key="1">
    <source>
        <dbReference type="EMBL" id="MBB5204452.1"/>
    </source>
</evidence>
<accession>A0A840S4G7</accession>
<dbReference type="OrthoDB" id="7658896at2"/>
<gene>
    <name evidence="1" type="ORF">HNQ51_001766</name>
</gene>
<dbReference type="Proteomes" id="UP000554837">
    <property type="component" value="Unassembled WGS sequence"/>
</dbReference>
<dbReference type="EMBL" id="JACHHO010000002">
    <property type="protein sequence ID" value="MBB5204452.1"/>
    <property type="molecule type" value="Genomic_DNA"/>
</dbReference>
<sequence length="107" mass="12464">MSTRQLPALSWPLAHPQWRALVCEAGHWVLLPTDPGAEPTPLQRVDVVLDLNELLWLRLRCPVGRGWRALWPEQWHVILRQAQHPGLWPMVRAALAGRRRRHWWGAP</sequence>
<reference evidence="1 2" key="1">
    <citation type="submission" date="2020-08" db="EMBL/GenBank/DDBJ databases">
        <title>Genomic Encyclopedia of Type Strains, Phase IV (KMG-IV): sequencing the most valuable type-strain genomes for metagenomic binning, comparative biology and taxonomic classification.</title>
        <authorList>
            <person name="Goeker M."/>
        </authorList>
    </citation>
    <scope>NUCLEOTIDE SEQUENCE [LARGE SCALE GENOMIC DNA]</scope>
    <source>
        <strain evidence="1 2">DSM 23958</strain>
    </source>
</reference>